<protein>
    <submittedName>
        <fullName evidence="1">Uncharacterized protein</fullName>
    </submittedName>
</protein>
<organism evidence="1 2">
    <name type="scientific">Vespula squamosa</name>
    <name type="common">Southern yellow jacket</name>
    <name type="synonym">Wasp</name>
    <dbReference type="NCBI Taxonomy" id="30214"/>
    <lineage>
        <taxon>Eukaryota</taxon>
        <taxon>Metazoa</taxon>
        <taxon>Ecdysozoa</taxon>
        <taxon>Arthropoda</taxon>
        <taxon>Hexapoda</taxon>
        <taxon>Insecta</taxon>
        <taxon>Pterygota</taxon>
        <taxon>Neoptera</taxon>
        <taxon>Endopterygota</taxon>
        <taxon>Hymenoptera</taxon>
        <taxon>Apocrita</taxon>
        <taxon>Aculeata</taxon>
        <taxon>Vespoidea</taxon>
        <taxon>Vespidae</taxon>
        <taxon>Vespinae</taxon>
        <taxon>Vespula</taxon>
    </lineage>
</organism>
<proteinExistence type="predicted"/>
<sequence length="177" mass="20622">MTRIYAVLYTPTAYLRLRISRHESHIETCTDTWYIKGIFSKATLLIFSASGAKGFKEGKRIILLRDSLYDRVNYEFSRAGLSNIVSPRGQVETVVPANCTRRVTYDDNRFEIPRCTLLNVLCLASKLPANFPPRGSWYVNKTRHMDDYKRNSDSLILRRRFEGKTTRRPFNFASRQK</sequence>
<keyword evidence="2" id="KW-1185">Reference proteome</keyword>
<name>A0ABD2AB25_VESSQ</name>
<dbReference type="AlphaFoldDB" id="A0ABD2AB25"/>
<evidence type="ECO:0000313" key="2">
    <source>
        <dbReference type="Proteomes" id="UP001607302"/>
    </source>
</evidence>
<accession>A0ABD2AB25</accession>
<comment type="caution">
    <text evidence="1">The sequence shown here is derived from an EMBL/GenBank/DDBJ whole genome shotgun (WGS) entry which is preliminary data.</text>
</comment>
<reference evidence="1 2" key="1">
    <citation type="journal article" date="2024" name="Ann. Entomol. Soc. Am.">
        <title>Genomic analyses of the southern and eastern yellowjacket wasps (Hymenoptera: Vespidae) reveal evolutionary signatures of social life.</title>
        <authorList>
            <person name="Catto M.A."/>
            <person name="Caine P.B."/>
            <person name="Orr S.E."/>
            <person name="Hunt B.G."/>
            <person name="Goodisman M.A.D."/>
        </authorList>
    </citation>
    <scope>NUCLEOTIDE SEQUENCE [LARGE SCALE GENOMIC DNA]</scope>
    <source>
        <strain evidence="1">233</strain>
        <tissue evidence="1">Head and thorax</tissue>
    </source>
</reference>
<evidence type="ECO:0000313" key="1">
    <source>
        <dbReference type="EMBL" id="KAL2717621.1"/>
    </source>
</evidence>
<dbReference type="EMBL" id="JAUDFV010000153">
    <property type="protein sequence ID" value="KAL2717621.1"/>
    <property type="molecule type" value="Genomic_DNA"/>
</dbReference>
<gene>
    <name evidence="1" type="ORF">V1478_013321</name>
</gene>
<dbReference type="Proteomes" id="UP001607302">
    <property type="component" value="Unassembled WGS sequence"/>
</dbReference>